<dbReference type="PANTHER" id="PTHR43245">
    <property type="entry name" value="BIFUNCTIONAL POLYMYXIN RESISTANCE PROTEIN ARNA"/>
    <property type="match status" value="1"/>
</dbReference>
<name>A0ABW2ZTY1_9MICO</name>
<dbReference type="EMBL" id="JBHTIM010000001">
    <property type="protein sequence ID" value="MFD0782137.1"/>
    <property type="molecule type" value="Genomic_DNA"/>
</dbReference>
<feature type="domain" description="Ketoreductase" evidence="1">
    <location>
        <begin position="4"/>
        <end position="178"/>
    </location>
</feature>
<evidence type="ECO:0000313" key="3">
    <source>
        <dbReference type="Proteomes" id="UP001597042"/>
    </source>
</evidence>
<protein>
    <submittedName>
        <fullName evidence="2">SDR family oxidoreductase</fullName>
    </submittedName>
</protein>
<dbReference type="InterPro" id="IPR001509">
    <property type="entry name" value="Epimerase_deHydtase"/>
</dbReference>
<dbReference type="Gene3D" id="3.40.50.720">
    <property type="entry name" value="NAD(P)-binding Rossmann-like Domain"/>
    <property type="match status" value="1"/>
</dbReference>
<dbReference type="Proteomes" id="UP001597042">
    <property type="component" value="Unassembled WGS sequence"/>
</dbReference>
<organism evidence="2 3">
    <name type="scientific">Microbacterium koreense</name>
    <dbReference type="NCBI Taxonomy" id="323761"/>
    <lineage>
        <taxon>Bacteria</taxon>
        <taxon>Bacillati</taxon>
        <taxon>Actinomycetota</taxon>
        <taxon>Actinomycetes</taxon>
        <taxon>Micrococcales</taxon>
        <taxon>Microbacteriaceae</taxon>
        <taxon>Microbacterium</taxon>
    </lineage>
</organism>
<dbReference type="InterPro" id="IPR036291">
    <property type="entry name" value="NAD(P)-bd_dom_sf"/>
</dbReference>
<accession>A0ABW2ZTY1</accession>
<comment type="caution">
    <text evidence="2">The sequence shown here is derived from an EMBL/GenBank/DDBJ whole genome shotgun (WGS) entry which is preliminary data.</text>
</comment>
<evidence type="ECO:0000313" key="2">
    <source>
        <dbReference type="EMBL" id="MFD0782137.1"/>
    </source>
</evidence>
<dbReference type="SUPFAM" id="SSF51735">
    <property type="entry name" value="NAD(P)-binding Rossmann-fold domains"/>
    <property type="match status" value="1"/>
</dbReference>
<gene>
    <name evidence="2" type="ORF">ACFQZV_12615</name>
</gene>
<dbReference type="InterPro" id="IPR057326">
    <property type="entry name" value="KR_dom"/>
</dbReference>
<dbReference type="CDD" id="cd05240">
    <property type="entry name" value="UDP_G4E_3_SDR_e"/>
    <property type="match status" value="1"/>
</dbReference>
<proteinExistence type="predicted"/>
<dbReference type="RefSeq" id="WP_378753465.1">
    <property type="nucleotide sequence ID" value="NZ_JBHSSV010000016.1"/>
</dbReference>
<dbReference type="SMART" id="SM00822">
    <property type="entry name" value="PKS_KR"/>
    <property type="match status" value="1"/>
</dbReference>
<sequence>MTGRRVLVTGGAGFLGSHVAAALVGDPEVDVVVAGDVRRPEHPVDGVVYDECDVTRPDTIAPLLERHDIDVVVHLAAIVNPGRDHDLEYRVDVDGTRAVLQACIETGVSRIVVSSSGAAYGYHPDNPEWLRESDPVRGNDEFPYSRHKRLVEQMLSAYRSAHPELEQVVFRIGTILGPTVQNQITALWDGPALLAIAGSDSPFVFVWVDDVARAMTRAATVGPPGIYNVAGDGRVTVHEIASRLRKPRVVVPAWLLAGVLRIGRALRLTVHGPEQVGFLRYRPVLANDALRTDFGYVPSKTSAEAFEAYLESHPGVARR</sequence>
<dbReference type="Pfam" id="PF01370">
    <property type="entry name" value="Epimerase"/>
    <property type="match status" value="1"/>
</dbReference>
<keyword evidence="3" id="KW-1185">Reference proteome</keyword>
<dbReference type="InterPro" id="IPR050177">
    <property type="entry name" value="Lipid_A_modif_metabolic_enz"/>
</dbReference>
<reference evidence="3" key="1">
    <citation type="journal article" date="2019" name="Int. J. Syst. Evol. Microbiol.">
        <title>The Global Catalogue of Microorganisms (GCM) 10K type strain sequencing project: providing services to taxonomists for standard genome sequencing and annotation.</title>
        <authorList>
            <consortium name="The Broad Institute Genomics Platform"/>
            <consortium name="The Broad Institute Genome Sequencing Center for Infectious Disease"/>
            <person name="Wu L."/>
            <person name="Ma J."/>
        </authorList>
    </citation>
    <scope>NUCLEOTIDE SEQUENCE [LARGE SCALE GENOMIC DNA]</scope>
    <source>
        <strain evidence="3">CCUG 50754</strain>
    </source>
</reference>
<evidence type="ECO:0000259" key="1">
    <source>
        <dbReference type="SMART" id="SM00822"/>
    </source>
</evidence>